<dbReference type="AlphaFoldDB" id="A0A231VKS1"/>
<dbReference type="Proteomes" id="UP000215301">
    <property type="component" value="Unassembled WGS sequence"/>
</dbReference>
<name>A0A231VKS1_THETR</name>
<dbReference type="EMBL" id="NKHD01000009">
    <property type="protein sequence ID" value="OXT08865.1"/>
    <property type="molecule type" value="Genomic_DNA"/>
</dbReference>
<sequence>MWQIKFNNQIWFTINAYSRRADINLSFIYAGRKIKKFIKNIKNLLRNVKFWLHKKEFKNFYRNMIIEKIQ</sequence>
<evidence type="ECO:0000313" key="1">
    <source>
        <dbReference type="EMBL" id="OXT08865.1"/>
    </source>
</evidence>
<accession>A0A231VKS1</accession>
<reference evidence="1 2" key="1">
    <citation type="submission" date="2017-06" db="EMBL/GenBank/DDBJ databases">
        <title>Isolation and characterization of a thermophilic and butanogenic Thermoanaerobacterium thermosaccharolyticum M5 capable of efficient degradation of hemicellulose.</title>
        <authorList>
            <person name="Xin F."/>
            <person name="Jiang Y."/>
        </authorList>
    </citation>
    <scope>NUCLEOTIDE SEQUENCE [LARGE SCALE GENOMIC DNA]</scope>
    <source>
        <strain evidence="1 2">M5</strain>
    </source>
</reference>
<proteinExistence type="predicted"/>
<organism evidence="1 2">
    <name type="scientific">Thermoanaerobacterium thermosaccharolyticum</name>
    <name type="common">Clostridium thermosaccharolyticum</name>
    <dbReference type="NCBI Taxonomy" id="1517"/>
    <lineage>
        <taxon>Bacteria</taxon>
        <taxon>Bacillati</taxon>
        <taxon>Bacillota</taxon>
        <taxon>Clostridia</taxon>
        <taxon>Thermoanaerobacterales</taxon>
        <taxon>Thermoanaerobacteraceae</taxon>
        <taxon>Thermoanaerobacterium</taxon>
    </lineage>
</organism>
<protein>
    <submittedName>
        <fullName evidence="1">Uncharacterized protein</fullName>
    </submittedName>
</protein>
<gene>
    <name evidence="1" type="ORF">CE561_03700</name>
</gene>
<comment type="caution">
    <text evidence="1">The sequence shown here is derived from an EMBL/GenBank/DDBJ whole genome shotgun (WGS) entry which is preliminary data.</text>
</comment>
<evidence type="ECO:0000313" key="2">
    <source>
        <dbReference type="Proteomes" id="UP000215301"/>
    </source>
</evidence>